<gene>
    <name evidence="20" type="ordered locus">GM21_3450</name>
</gene>
<name>C6E5E9_GEOSM</name>
<dbReference type="Pfam" id="PF02518">
    <property type="entry name" value="HATPase_c"/>
    <property type="match status" value="1"/>
</dbReference>
<evidence type="ECO:0000256" key="5">
    <source>
        <dbReference type="ARBA" id="ARBA00022553"/>
    </source>
</evidence>
<dbReference type="GO" id="GO:0000155">
    <property type="term" value="F:phosphorelay sensor kinase activity"/>
    <property type="evidence" value="ECO:0007669"/>
    <property type="project" value="InterPro"/>
</dbReference>
<dbReference type="CDD" id="cd00082">
    <property type="entry name" value="HisKA"/>
    <property type="match status" value="1"/>
</dbReference>
<dbReference type="Pfam" id="PF00512">
    <property type="entry name" value="HisKA"/>
    <property type="match status" value="1"/>
</dbReference>
<comment type="subcellular location">
    <subcellularLocation>
        <location evidence="2">Cell membrane</location>
        <topology evidence="2">Multi-pass membrane protein</topology>
    </subcellularLocation>
</comment>
<dbReference type="AlphaFoldDB" id="C6E5E9"/>
<evidence type="ECO:0000256" key="6">
    <source>
        <dbReference type="ARBA" id="ARBA00022679"/>
    </source>
</evidence>
<reference evidence="20" key="1">
    <citation type="submission" date="2009-07" db="EMBL/GenBank/DDBJ databases">
        <title>Complete sequence of Geobacter sp. M21.</title>
        <authorList>
            <consortium name="US DOE Joint Genome Institute"/>
            <person name="Lucas S."/>
            <person name="Copeland A."/>
            <person name="Lapidus A."/>
            <person name="Glavina del Rio T."/>
            <person name="Dalin E."/>
            <person name="Tice H."/>
            <person name="Bruce D."/>
            <person name="Goodwin L."/>
            <person name="Pitluck S."/>
            <person name="Saunders E."/>
            <person name="Brettin T."/>
            <person name="Detter J.C."/>
            <person name="Han C."/>
            <person name="Larimer F."/>
            <person name="Land M."/>
            <person name="Hauser L."/>
            <person name="Kyrpides N."/>
            <person name="Ovchinnikova G."/>
            <person name="Lovley D."/>
        </authorList>
    </citation>
    <scope>NUCLEOTIDE SEQUENCE [LARGE SCALE GENOMIC DNA]</scope>
    <source>
        <strain evidence="20">M21</strain>
    </source>
</reference>
<dbReference type="InterPro" id="IPR003594">
    <property type="entry name" value="HATPase_dom"/>
</dbReference>
<dbReference type="Gene3D" id="3.30.565.10">
    <property type="entry name" value="Histidine kinase-like ATPase, C-terminal domain"/>
    <property type="match status" value="1"/>
</dbReference>
<dbReference type="PANTHER" id="PTHR45339:SF1">
    <property type="entry name" value="HYBRID SIGNAL TRANSDUCTION HISTIDINE KINASE J"/>
    <property type="match status" value="1"/>
</dbReference>
<feature type="coiled-coil region" evidence="16">
    <location>
        <begin position="181"/>
        <end position="208"/>
    </location>
</feature>
<evidence type="ECO:0000259" key="18">
    <source>
        <dbReference type="PROSITE" id="PS50110"/>
    </source>
</evidence>
<feature type="domain" description="Histidine kinase" evidence="17">
    <location>
        <begin position="222"/>
        <end position="443"/>
    </location>
</feature>
<keyword evidence="10" id="KW-0067">ATP-binding</keyword>
<evidence type="ECO:0000256" key="10">
    <source>
        <dbReference type="ARBA" id="ARBA00022840"/>
    </source>
</evidence>
<dbReference type="Gene3D" id="1.10.287.130">
    <property type="match status" value="1"/>
</dbReference>
<keyword evidence="4" id="KW-1003">Cell membrane</keyword>
<sequence>MHLNESAQTQVRKLQERVNFLEETNLNYLKTLDVLTACSDFQSDIYRQKEPSFVIKAVFGQLKRLIPFTALGMLGIEADASFSLTVCDPEFSCGEIMNEVDARVQDGTFAWAVNQNHPVVVPTLTGADTLVLHVLATNSRIRGMFVGILPGSHLSAEVSTLNALSSILINTAYAVENSELYDMLQEHMQNLEMKVAQRTTELEEALVKAEAATAAKSVFLANMSHEIRTPMNGVIGLAKLLMETPLDEVQQGYMESLSDCAENLLTIINEILDVSKVEAGMITLEAVVFDLRRFLDRSLQPFVLRGQKKGVRVHLEADSGLPELMVGDPVRLRQVLANLLGNALKFTQQGSITLTAALTGSGENRVALKFSVADTGIGIAAEAMEVIFEKFSQADSSTTRLYGGTGLGLSISKSLVELMGGELSVQSTLGEGSVFSFSIEMSLPKAGERPAEEEGEAPGEKVERELKILVVDDVPLNQLISAKLIAKAGNHHISTAQNGREAVEKWEQEYFDLIFMDVQMPVMDGLEATRIIRSREEGTGWRVHICAMTANAMKEDVTICTGAGMDSYLSKPVREREIASMIRKVACSHACQPSRAAATPAPEPEAAPLPAFDRADLLERLGGEDEAVGIFVVKFIAAVTEHLDRLKEAVSDRDLAAVYYRAHTIAGTSANMGAPVMRKLAARMESAAKTEDAEPLEALFLELLQAFSAFKSEAQTAP</sequence>
<proteinExistence type="predicted"/>
<dbReference type="SMART" id="SM00388">
    <property type="entry name" value="HisKA"/>
    <property type="match status" value="1"/>
</dbReference>
<accession>C6E5E9</accession>
<dbReference type="SUPFAM" id="SSF52172">
    <property type="entry name" value="CheY-like"/>
    <property type="match status" value="1"/>
</dbReference>
<dbReference type="PROSITE" id="PS50894">
    <property type="entry name" value="HPT"/>
    <property type="match status" value="1"/>
</dbReference>
<comment type="catalytic activity">
    <reaction evidence="1">
        <text>ATP + protein L-histidine = ADP + protein N-phospho-L-histidine.</text>
        <dbReference type="EC" id="2.7.13.3"/>
    </reaction>
</comment>
<feature type="modified residue" description="4-aspartylphosphate" evidence="15">
    <location>
        <position position="517"/>
    </location>
</feature>
<keyword evidence="9 20" id="KW-0418">Kinase</keyword>
<dbReference type="FunFam" id="3.30.565.10:FF:000010">
    <property type="entry name" value="Sensor histidine kinase RcsC"/>
    <property type="match status" value="1"/>
</dbReference>
<keyword evidence="8" id="KW-0547">Nucleotide-binding</keyword>
<keyword evidence="5 15" id="KW-0597">Phosphoprotein</keyword>
<dbReference type="GO" id="GO:0005524">
    <property type="term" value="F:ATP binding"/>
    <property type="evidence" value="ECO:0007669"/>
    <property type="project" value="UniProtKB-KW"/>
</dbReference>
<evidence type="ECO:0000256" key="11">
    <source>
        <dbReference type="ARBA" id="ARBA00022989"/>
    </source>
</evidence>
<keyword evidence="7" id="KW-0812">Transmembrane</keyword>
<dbReference type="InterPro" id="IPR004358">
    <property type="entry name" value="Sig_transdc_His_kin-like_C"/>
</dbReference>
<organism evidence="20">
    <name type="scientific">Geobacter sp. (strain M21)</name>
    <dbReference type="NCBI Taxonomy" id="443144"/>
    <lineage>
        <taxon>Bacteria</taxon>
        <taxon>Pseudomonadati</taxon>
        <taxon>Thermodesulfobacteriota</taxon>
        <taxon>Desulfuromonadia</taxon>
        <taxon>Geobacterales</taxon>
        <taxon>Geobacteraceae</taxon>
        <taxon>Geobacter</taxon>
    </lineage>
</organism>
<dbReference type="STRING" id="443144.GM21_3450"/>
<dbReference type="SMART" id="SM00448">
    <property type="entry name" value="REC"/>
    <property type="match status" value="1"/>
</dbReference>
<evidence type="ECO:0000256" key="7">
    <source>
        <dbReference type="ARBA" id="ARBA00022692"/>
    </source>
</evidence>
<evidence type="ECO:0000256" key="16">
    <source>
        <dbReference type="SAM" id="Coils"/>
    </source>
</evidence>
<dbReference type="InterPro" id="IPR005467">
    <property type="entry name" value="His_kinase_dom"/>
</dbReference>
<dbReference type="CDD" id="cd17546">
    <property type="entry name" value="REC_hyHK_CKI1_RcsC-like"/>
    <property type="match status" value="1"/>
</dbReference>
<dbReference type="SUPFAM" id="SSF47226">
    <property type="entry name" value="Histidine-containing phosphotransfer domain, HPT domain"/>
    <property type="match status" value="1"/>
</dbReference>
<dbReference type="eggNOG" id="COG2205">
    <property type="taxonomic scope" value="Bacteria"/>
</dbReference>
<feature type="domain" description="Response regulatory" evidence="18">
    <location>
        <begin position="467"/>
        <end position="586"/>
    </location>
</feature>
<keyword evidence="6" id="KW-0808">Transferase</keyword>
<feature type="coiled-coil region" evidence="16">
    <location>
        <begin position="4"/>
        <end position="31"/>
    </location>
</feature>
<dbReference type="Gene3D" id="1.20.120.160">
    <property type="entry name" value="HPT domain"/>
    <property type="match status" value="1"/>
</dbReference>
<dbReference type="InterPro" id="IPR003661">
    <property type="entry name" value="HisK_dim/P_dom"/>
</dbReference>
<dbReference type="PROSITE" id="PS50110">
    <property type="entry name" value="RESPONSE_REGULATORY"/>
    <property type="match status" value="1"/>
</dbReference>
<evidence type="ECO:0000256" key="13">
    <source>
        <dbReference type="ARBA" id="ARBA00023136"/>
    </source>
</evidence>
<keyword evidence="13" id="KW-0472">Membrane</keyword>
<keyword evidence="12" id="KW-0902">Two-component regulatory system</keyword>
<dbReference type="Pfam" id="PF01627">
    <property type="entry name" value="Hpt"/>
    <property type="match status" value="1"/>
</dbReference>
<dbReference type="FunFam" id="1.10.287.130:FF:000004">
    <property type="entry name" value="Ethylene receptor 1"/>
    <property type="match status" value="1"/>
</dbReference>
<evidence type="ECO:0000256" key="3">
    <source>
        <dbReference type="ARBA" id="ARBA00012438"/>
    </source>
</evidence>
<dbReference type="GO" id="GO:0005886">
    <property type="term" value="C:plasma membrane"/>
    <property type="evidence" value="ECO:0007669"/>
    <property type="project" value="UniProtKB-SubCell"/>
</dbReference>
<dbReference type="EMBL" id="CP001661">
    <property type="protein sequence ID" value="ACT19473.1"/>
    <property type="molecule type" value="Genomic_DNA"/>
</dbReference>
<dbReference type="CDD" id="cd16922">
    <property type="entry name" value="HATPase_EvgS-ArcB-TorS-like"/>
    <property type="match status" value="1"/>
</dbReference>
<evidence type="ECO:0000256" key="4">
    <source>
        <dbReference type="ARBA" id="ARBA00022475"/>
    </source>
</evidence>
<dbReference type="InterPro" id="IPR001789">
    <property type="entry name" value="Sig_transdc_resp-reg_receiver"/>
</dbReference>
<dbReference type="InterPro" id="IPR036097">
    <property type="entry name" value="HisK_dim/P_sf"/>
</dbReference>
<evidence type="ECO:0000256" key="2">
    <source>
        <dbReference type="ARBA" id="ARBA00004651"/>
    </source>
</evidence>
<dbReference type="PROSITE" id="PS50109">
    <property type="entry name" value="HIS_KIN"/>
    <property type="match status" value="1"/>
</dbReference>
<dbReference type="InterPro" id="IPR008207">
    <property type="entry name" value="Sig_transdc_His_kin_Hpt_dom"/>
</dbReference>
<dbReference type="Gene3D" id="3.40.50.2300">
    <property type="match status" value="1"/>
</dbReference>
<dbReference type="EC" id="2.7.13.3" evidence="3"/>
<feature type="modified residue" description="Phosphohistidine" evidence="14">
    <location>
        <position position="663"/>
    </location>
</feature>
<evidence type="ECO:0000313" key="20">
    <source>
        <dbReference type="EMBL" id="ACT19473.1"/>
    </source>
</evidence>
<dbReference type="Pfam" id="PF00072">
    <property type="entry name" value="Response_reg"/>
    <property type="match status" value="1"/>
</dbReference>
<dbReference type="PRINTS" id="PR00344">
    <property type="entry name" value="BCTRLSENSOR"/>
</dbReference>
<dbReference type="CDD" id="cd00088">
    <property type="entry name" value="HPT"/>
    <property type="match status" value="1"/>
</dbReference>
<evidence type="ECO:0000256" key="1">
    <source>
        <dbReference type="ARBA" id="ARBA00000085"/>
    </source>
</evidence>
<protein>
    <recommendedName>
        <fullName evidence="3">histidine kinase</fullName>
        <ecNumber evidence="3">2.7.13.3</ecNumber>
    </recommendedName>
</protein>
<dbReference type="SMART" id="SM00073">
    <property type="entry name" value="HPT"/>
    <property type="match status" value="1"/>
</dbReference>
<evidence type="ECO:0000259" key="17">
    <source>
        <dbReference type="PROSITE" id="PS50109"/>
    </source>
</evidence>
<dbReference type="OrthoDB" id="9758705at2"/>
<dbReference type="HOGENOM" id="CLU_000445_114_15_7"/>
<evidence type="ECO:0000256" key="14">
    <source>
        <dbReference type="PROSITE-ProRule" id="PRU00110"/>
    </source>
</evidence>
<dbReference type="KEGG" id="gem:GM21_3450"/>
<dbReference type="PANTHER" id="PTHR45339">
    <property type="entry name" value="HYBRID SIGNAL TRANSDUCTION HISTIDINE KINASE J"/>
    <property type="match status" value="1"/>
</dbReference>
<feature type="domain" description="HPt" evidence="19">
    <location>
        <begin position="624"/>
        <end position="717"/>
    </location>
</feature>
<keyword evidence="16" id="KW-0175">Coiled coil</keyword>
<dbReference type="InterPro" id="IPR036641">
    <property type="entry name" value="HPT_dom_sf"/>
</dbReference>
<evidence type="ECO:0000256" key="12">
    <source>
        <dbReference type="ARBA" id="ARBA00023012"/>
    </source>
</evidence>
<evidence type="ECO:0000259" key="19">
    <source>
        <dbReference type="PROSITE" id="PS50894"/>
    </source>
</evidence>
<evidence type="ECO:0000256" key="8">
    <source>
        <dbReference type="ARBA" id="ARBA00022741"/>
    </source>
</evidence>
<evidence type="ECO:0000256" key="15">
    <source>
        <dbReference type="PROSITE-ProRule" id="PRU00169"/>
    </source>
</evidence>
<dbReference type="SUPFAM" id="SSF55874">
    <property type="entry name" value="ATPase domain of HSP90 chaperone/DNA topoisomerase II/histidine kinase"/>
    <property type="match status" value="1"/>
</dbReference>
<dbReference type="SUPFAM" id="SSF47384">
    <property type="entry name" value="Homodimeric domain of signal transducing histidine kinase"/>
    <property type="match status" value="1"/>
</dbReference>
<dbReference type="SMART" id="SM00387">
    <property type="entry name" value="HATPase_c"/>
    <property type="match status" value="1"/>
</dbReference>
<evidence type="ECO:0000256" key="9">
    <source>
        <dbReference type="ARBA" id="ARBA00022777"/>
    </source>
</evidence>
<dbReference type="InterPro" id="IPR036890">
    <property type="entry name" value="HATPase_C_sf"/>
</dbReference>
<dbReference type="InterPro" id="IPR011006">
    <property type="entry name" value="CheY-like_superfamily"/>
</dbReference>
<keyword evidence="11" id="KW-1133">Transmembrane helix</keyword>